<dbReference type="Proteomes" id="UP001315278">
    <property type="component" value="Unassembled WGS sequence"/>
</dbReference>
<accession>A0ABS5FX54</accession>
<evidence type="ECO:0000256" key="1">
    <source>
        <dbReference type="SAM" id="MobiDB-lite"/>
    </source>
</evidence>
<comment type="caution">
    <text evidence="2">The sequence shown here is derived from an EMBL/GenBank/DDBJ whole genome shotgun (WGS) entry which is preliminary data.</text>
</comment>
<evidence type="ECO:0000313" key="3">
    <source>
        <dbReference type="Proteomes" id="UP001315278"/>
    </source>
</evidence>
<evidence type="ECO:0000313" key="2">
    <source>
        <dbReference type="EMBL" id="MBR0801338.1"/>
    </source>
</evidence>
<dbReference type="EMBL" id="JAFCJH010000078">
    <property type="protein sequence ID" value="MBR0801338.1"/>
    <property type="molecule type" value="Genomic_DNA"/>
</dbReference>
<gene>
    <name evidence="2" type="ORF">JQ615_38925</name>
</gene>
<keyword evidence="3" id="KW-1185">Reference proteome</keyword>
<reference evidence="3" key="1">
    <citation type="journal article" date="2021" name="ISME J.">
        <title>Evolutionary origin and ecological implication of a unique nif island in free-living Bradyrhizobium lineages.</title>
        <authorList>
            <person name="Tao J."/>
        </authorList>
    </citation>
    <scope>NUCLEOTIDE SEQUENCE [LARGE SCALE GENOMIC DNA]</scope>
    <source>
        <strain evidence="3">SZCCT0434</strain>
    </source>
</reference>
<protein>
    <submittedName>
        <fullName evidence="2">Uncharacterized protein</fullName>
    </submittedName>
</protein>
<sequence>MFEHDPSGKPLHTFPDHALEGTPDLSRHALDGVGVSALIELLVGKIKTHNNDYRYH</sequence>
<dbReference type="RefSeq" id="WP_212495415.1">
    <property type="nucleotide sequence ID" value="NZ_JAFCJH010000078.1"/>
</dbReference>
<name>A0ABS5FX54_9BRAD</name>
<organism evidence="2 3">
    <name type="scientific">Bradyrhizobium jicamae</name>
    <dbReference type="NCBI Taxonomy" id="280332"/>
    <lineage>
        <taxon>Bacteria</taxon>
        <taxon>Pseudomonadati</taxon>
        <taxon>Pseudomonadota</taxon>
        <taxon>Alphaproteobacteria</taxon>
        <taxon>Hyphomicrobiales</taxon>
        <taxon>Nitrobacteraceae</taxon>
        <taxon>Bradyrhizobium</taxon>
    </lineage>
</organism>
<feature type="region of interest" description="Disordered" evidence="1">
    <location>
        <begin position="1"/>
        <end position="20"/>
    </location>
</feature>
<proteinExistence type="predicted"/>